<protein>
    <submittedName>
        <fullName evidence="1">Uncharacterized protein</fullName>
    </submittedName>
</protein>
<gene>
    <name evidence="1" type="ORF">F2Q68_00024105</name>
</gene>
<sequence length="129" mass="14753">MNIFSRNKDKLDESKRMNLMKKEKHCGEAPCDLNNASAHLLYDVAAFGLLVRKPLPGRLMGFSGLRFLELFLSLYPAHLVAHWYSFLCIKLLSDFLPRPVRLMDSLYVPCCCVWAIGEYHNGCSARAWS</sequence>
<dbReference type="EMBL" id="QGKW02001911">
    <property type="protein sequence ID" value="KAF2566902.1"/>
    <property type="molecule type" value="Genomic_DNA"/>
</dbReference>
<dbReference type="AlphaFoldDB" id="A0A8S9IC62"/>
<reference evidence="1" key="1">
    <citation type="submission" date="2019-12" db="EMBL/GenBank/DDBJ databases">
        <title>Genome sequencing and annotation of Brassica cretica.</title>
        <authorList>
            <person name="Studholme D.J."/>
            <person name="Sarris P.F."/>
        </authorList>
    </citation>
    <scope>NUCLEOTIDE SEQUENCE</scope>
    <source>
        <strain evidence="1">PFS-001/15</strain>
        <tissue evidence="1">Leaf</tissue>
    </source>
</reference>
<proteinExistence type="predicted"/>
<evidence type="ECO:0000313" key="1">
    <source>
        <dbReference type="EMBL" id="KAF2566902.1"/>
    </source>
</evidence>
<comment type="caution">
    <text evidence="1">The sequence shown here is derived from an EMBL/GenBank/DDBJ whole genome shotgun (WGS) entry which is preliminary data.</text>
</comment>
<name>A0A8S9IC62_BRACR</name>
<evidence type="ECO:0000313" key="2">
    <source>
        <dbReference type="Proteomes" id="UP000712281"/>
    </source>
</evidence>
<accession>A0A8S9IC62</accession>
<dbReference type="Proteomes" id="UP000712281">
    <property type="component" value="Unassembled WGS sequence"/>
</dbReference>
<organism evidence="1 2">
    <name type="scientific">Brassica cretica</name>
    <name type="common">Mustard</name>
    <dbReference type="NCBI Taxonomy" id="69181"/>
    <lineage>
        <taxon>Eukaryota</taxon>
        <taxon>Viridiplantae</taxon>
        <taxon>Streptophyta</taxon>
        <taxon>Embryophyta</taxon>
        <taxon>Tracheophyta</taxon>
        <taxon>Spermatophyta</taxon>
        <taxon>Magnoliopsida</taxon>
        <taxon>eudicotyledons</taxon>
        <taxon>Gunneridae</taxon>
        <taxon>Pentapetalae</taxon>
        <taxon>rosids</taxon>
        <taxon>malvids</taxon>
        <taxon>Brassicales</taxon>
        <taxon>Brassicaceae</taxon>
        <taxon>Brassiceae</taxon>
        <taxon>Brassica</taxon>
    </lineage>
</organism>